<evidence type="ECO:0000256" key="2">
    <source>
        <dbReference type="SAM" id="MobiDB-lite"/>
    </source>
</evidence>
<gene>
    <name evidence="4" type="ORF">Tci_048031</name>
</gene>
<dbReference type="InterPro" id="IPR036397">
    <property type="entry name" value="RNaseH_sf"/>
</dbReference>
<proteinExistence type="predicted"/>
<dbReference type="PANTHER" id="PTHR42648">
    <property type="entry name" value="TRANSPOSASE, PUTATIVE-RELATED"/>
    <property type="match status" value="1"/>
</dbReference>
<dbReference type="EMBL" id="BKCJ010007203">
    <property type="protein sequence ID" value="GEU76053.1"/>
    <property type="molecule type" value="Genomic_DNA"/>
</dbReference>
<protein>
    <recommendedName>
        <fullName evidence="3">Integrase catalytic domain-containing protein</fullName>
    </recommendedName>
</protein>
<feature type="coiled-coil region" evidence="1">
    <location>
        <begin position="247"/>
        <end position="288"/>
    </location>
</feature>
<dbReference type="GO" id="GO:0015074">
    <property type="term" value="P:DNA integration"/>
    <property type="evidence" value="ECO:0007669"/>
    <property type="project" value="InterPro"/>
</dbReference>
<name>A0A6L2MQ15_TANCI</name>
<dbReference type="InterPro" id="IPR012337">
    <property type="entry name" value="RNaseH-like_sf"/>
</dbReference>
<evidence type="ECO:0000256" key="1">
    <source>
        <dbReference type="SAM" id="Coils"/>
    </source>
</evidence>
<dbReference type="AlphaFoldDB" id="A0A6L2MQ15"/>
<dbReference type="InterPro" id="IPR001584">
    <property type="entry name" value="Integrase_cat-core"/>
</dbReference>
<dbReference type="Gene3D" id="3.30.420.10">
    <property type="entry name" value="Ribonuclease H-like superfamily/Ribonuclease H"/>
    <property type="match status" value="1"/>
</dbReference>
<dbReference type="SUPFAM" id="SSF53098">
    <property type="entry name" value="Ribonuclease H-like"/>
    <property type="match status" value="1"/>
</dbReference>
<dbReference type="GO" id="GO:0003676">
    <property type="term" value="F:nucleic acid binding"/>
    <property type="evidence" value="ECO:0007669"/>
    <property type="project" value="InterPro"/>
</dbReference>
<evidence type="ECO:0000313" key="4">
    <source>
        <dbReference type="EMBL" id="GEU76053.1"/>
    </source>
</evidence>
<dbReference type="Pfam" id="PF00665">
    <property type="entry name" value="rve"/>
    <property type="match status" value="1"/>
</dbReference>
<dbReference type="PROSITE" id="PS50994">
    <property type="entry name" value="INTEGRASE"/>
    <property type="match status" value="1"/>
</dbReference>
<comment type="caution">
    <text evidence="4">The sequence shown here is derived from an EMBL/GenBank/DDBJ whole genome shotgun (WGS) entry which is preliminary data.</text>
</comment>
<dbReference type="InterPro" id="IPR039537">
    <property type="entry name" value="Retrotran_Ty1/copia-like"/>
</dbReference>
<dbReference type="PANTHER" id="PTHR42648:SF21">
    <property type="entry name" value="CYSTEINE-RICH RLK (RECEPTOR-LIKE PROTEIN KINASE) 8"/>
    <property type="match status" value="1"/>
</dbReference>
<feature type="compositionally biased region" description="Pro residues" evidence="2">
    <location>
        <begin position="218"/>
        <end position="231"/>
    </location>
</feature>
<sequence length="1006" mass="115258">MVAFLSKSDASAGFDQIVDFLNAQDIQYALMVNPTIYVSCIKQFWTKDVIRQALRLDDVDGVECLPNEKIFTELARMGYEKPPPKLTFYKAFFSTQWKFLIHTIVQCVSTKRTAWNEFSCSMASTVIYLATVIINAQVDDLSSHINQYTTPALTQKVFANMRRVGKGFCGVETPLFATMLVQPQPPVAEEEDGVEVPAAPIPPSITNASSPPLQEPITTPPQAQPAPPSSPPQEQQTDTSGSSMSILNTLMETYATLSQKVAHLEQDKIAQALEIIKLKKRVKKLEKKRISKSLGLKRLRKVGTSQRVESSTETVVGAQEDASKQGARIEAIDADEEITLVDMETQADLGVELQGRKDYDNAAIKDASAAEPTVFDDEEEVEQAAAKEKQEKDDLQKAKVLQQQYVDKNENIDWNVVVEQMQEKHIDNIKKYQSRKRKPISIAQARKNMIVYLKNMTGYKMEHFKGMNYDNVRPIFEREYNKVQTLFKPDKYVEEPQKKRVAEETLLQESFKKLKAVEVSCSESTQDTPTIDPKEMSKEDVKNMLELVPVSKFNVEALQVKYPLIDWEIHSEGSRTYWKIIRVDTEDVMWKLQRYMHYPLLWKLHSNCGVHQVSSTTRRHDMFMLTKKDCPLSNGVMTLMLSTKLQVEEDSEMARDLVMEIFMKANQPKSRGYILQVIKIKKLDGLLGNESRTANILEPMTLRHSTVSKTTMHSNSFAAHRDCPIHHRLWVLKAHDEKSQATSSQAWLWYRRLFHLNFDTINLLSKIDIVVGLPMLKFIKDHLCSSLIVDDYSRYTWTHFLRSKDETPEVLIDFLRLVKRGRHAQVRIIQTDKGTKFLNKTLHAYFASEGIHHQTSIARTPKQNGVVERRNRTIVEAARTMLSATKVPLFFRLKQLPLHVLLKTVLSDGENLDKMKEKEMVEENAQVENDEFINIFCTPVQDRGKTSSRHVDSSNMHTFYQHHPSEHRWTKDHPLEQVIGNPSLLVRTSRQLESDGKMCMFALTMS</sequence>
<feature type="domain" description="Integrase catalytic" evidence="3">
    <location>
        <begin position="756"/>
        <end position="947"/>
    </location>
</feature>
<reference evidence="4" key="1">
    <citation type="journal article" date="2019" name="Sci. Rep.">
        <title>Draft genome of Tanacetum cinerariifolium, the natural source of mosquito coil.</title>
        <authorList>
            <person name="Yamashiro T."/>
            <person name="Shiraishi A."/>
            <person name="Satake H."/>
            <person name="Nakayama K."/>
        </authorList>
    </citation>
    <scope>NUCLEOTIDE SEQUENCE</scope>
</reference>
<keyword evidence="1" id="KW-0175">Coiled coil</keyword>
<organism evidence="4">
    <name type="scientific">Tanacetum cinerariifolium</name>
    <name type="common">Dalmatian daisy</name>
    <name type="synonym">Chrysanthemum cinerariifolium</name>
    <dbReference type="NCBI Taxonomy" id="118510"/>
    <lineage>
        <taxon>Eukaryota</taxon>
        <taxon>Viridiplantae</taxon>
        <taxon>Streptophyta</taxon>
        <taxon>Embryophyta</taxon>
        <taxon>Tracheophyta</taxon>
        <taxon>Spermatophyta</taxon>
        <taxon>Magnoliopsida</taxon>
        <taxon>eudicotyledons</taxon>
        <taxon>Gunneridae</taxon>
        <taxon>Pentapetalae</taxon>
        <taxon>asterids</taxon>
        <taxon>campanulids</taxon>
        <taxon>Asterales</taxon>
        <taxon>Asteraceae</taxon>
        <taxon>Asteroideae</taxon>
        <taxon>Anthemideae</taxon>
        <taxon>Anthemidinae</taxon>
        <taxon>Tanacetum</taxon>
    </lineage>
</organism>
<accession>A0A6L2MQ15</accession>
<evidence type="ECO:0000259" key="3">
    <source>
        <dbReference type="PROSITE" id="PS50994"/>
    </source>
</evidence>
<feature type="region of interest" description="Disordered" evidence="2">
    <location>
        <begin position="186"/>
        <end position="242"/>
    </location>
</feature>